<feature type="transmembrane region" description="Helical" evidence="7">
    <location>
        <begin position="135"/>
        <end position="153"/>
    </location>
</feature>
<dbReference type="GO" id="GO:0016020">
    <property type="term" value="C:membrane"/>
    <property type="evidence" value="ECO:0007669"/>
    <property type="project" value="UniProtKB-SubCell"/>
</dbReference>
<dbReference type="RefSeq" id="WP_307260976.1">
    <property type="nucleotide sequence ID" value="NZ_JAUSVL010000001.1"/>
</dbReference>
<comment type="caution">
    <text evidence="9">The sequence shown here is derived from an EMBL/GenBank/DDBJ whole genome shotgun (WGS) entry which is preliminary data.</text>
</comment>
<feature type="transmembrane region" description="Helical" evidence="7">
    <location>
        <begin position="76"/>
        <end position="98"/>
    </location>
</feature>
<gene>
    <name evidence="9" type="ORF">J3R75_001646</name>
</gene>
<evidence type="ECO:0000313" key="10">
    <source>
        <dbReference type="Proteomes" id="UP001238163"/>
    </source>
</evidence>
<evidence type="ECO:0000313" key="9">
    <source>
        <dbReference type="EMBL" id="MDQ0289539.1"/>
    </source>
</evidence>
<comment type="subcellular location">
    <subcellularLocation>
        <location evidence="1">Membrane</location>
        <topology evidence="1">Multi-pass membrane protein</topology>
    </subcellularLocation>
</comment>
<evidence type="ECO:0000256" key="4">
    <source>
        <dbReference type="ARBA" id="ARBA00022989"/>
    </source>
</evidence>
<dbReference type="EMBL" id="JAUSVL010000001">
    <property type="protein sequence ID" value="MDQ0289539.1"/>
    <property type="molecule type" value="Genomic_DNA"/>
</dbReference>
<evidence type="ECO:0000259" key="8">
    <source>
        <dbReference type="Pfam" id="PF00892"/>
    </source>
</evidence>
<keyword evidence="10" id="KW-1185">Reference proteome</keyword>
<sequence length="330" mass="35943">MVLQQHSLEKVGTLALFLAIVLFSTVEIASKAIAERAVIDPYAMVFIRFFTTGVVLLAISLPGYLRSGRRLGWHDLGIFTLTGVIGITLSISLFHAAILMFENASSSAVVFSGNALFTTVLARFINRETWTWRKWVAVTLGLGGISMFIFESGTPTRSAVYAILTMCMSAFAFSLSICITKRVVARYGAMLFMGCSSLIGSLLTLPMVIIRRPVNAMAEILSVVPLLMYMALIVTALAYFLYYYGLSHCTAFKASMVFFLKPVFACYLSWLILGEKLNAWTLTGTALIIFSLSLTLPYGARKKQNQTENPSAAQPGNTSPAVGAAVTSEP</sequence>
<evidence type="ECO:0000256" key="2">
    <source>
        <dbReference type="ARBA" id="ARBA00007362"/>
    </source>
</evidence>
<accession>A0AAE4AMQ1</accession>
<evidence type="ECO:0000256" key="3">
    <source>
        <dbReference type="ARBA" id="ARBA00022692"/>
    </source>
</evidence>
<feature type="region of interest" description="Disordered" evidence="6">
    <location>
        <begin position="303"/>
        <end position="330"/>
    </location>
</feature>
<dbReference type="InterPro" id="IPR000620">
    <property type="entry name" value="EamA_dom"/>
</dbReference>
<dbReference type="PANTHER" id="PTHR32322:SF2">
    <property type="entry name" value="EAMA DOMAIN-CONTAINING PROTEIN"/>
    <property type="match status" value="1"/>
</dbReference>
<feature type="compositionally biased region" description="Polar residues" evidence="6">
    <location>
        <begin position="306"/>
        <end position="320"/>
    </location>
</feature>
<dbReference type="SUPFAM" id="SSF103481">
    <property type="entry name" value="Multidrug resistance efflux transporter EmrE"/>
    <property type="match status" value="2"/>
</dbReference>
<dbReference type="Pfam" id="PF00892">
    <property type="entry name" value="EamA"/>
    <property type="match status" value="2"/>
</dbReference>
<feature type="transmembrane region" description="Helical" evidence="7">
    <location>
        <begin position="279"/>
        <end position="300"/>
    </location>
</feature>
<organism evidence="9 10">
    <name type="scientific">Oligosphaera ethanolica</name>
    <dbReference type="NCBI Taxonomy" id="760260"/>
    <lineage>
        <taxon>Bacteria</taxon>
        <taxon>Pseudomonadati</taxon>
        <taxon>Lentisphaerota</taxon>
        <taxon>Oligosphaeria</taxon>
        <taxon>Oligosphaerales</taxon>
        <taxon>Oligosphaeraceae</taxon>
        <taxon>Oligosphaera</taxon>
    </lineage>
</organism>
<feature type="transmembrane region" description="Helical" evidence="7">
    <location>
        <begin position="104"/>
        <end position="123"/>
    </location>
</feature>
<dbReference type="Proteomes" id="UP001238163">
    <property type="component" value="Unassembled WGS sequence"/>
</dbReference>
<evidence type="ECO:0000256" key="7">
    <source>
        <dbReference type="SAM" id="Phobius"/>
    </source>
</evidence>
<keyword evidence="4 7" id="KW-1133">Transmembrane helix</keyword>
<feature type="domain" description="EamA" evidence="8">
    <location>
        <begin position="162"/>
        <end position="295"/>
    </location>
</feature>
<feature type="transmembrane region" description="Helical" evidence="7">
    <location>
        <begin position="191"/>
        <end position="210"/>
    </location>
</feature>
<dbReference type="InterPro" id="IPR037185">
    <property type="entry name" value="EmrE-like"/>
</dbReference>
<evidence type="ECO:0000256" key="1">
    <source>
        <dbReference type="ARBA" id="ARBA00004141"/>
    </source>
</evidence>
<name>A0AAE4AMQ1_9BACT</name>
<dbReference type="PANTHER" id="PTHR32322">
    <property type="entry name" value="INNER MEMBRANE TRANSPORTER"/>
    <property type="match status" value="1"/>
</dbReference>
<feature type="transmembrane region" description="Helical" evidence="7">
    <location>
        <begin position="222"/>
        <end position="244"/>
    </location>
</feature>
<dbReference type="AlphaFoldDB" id="A0AAE4AMQ1"/>
<comment type="similarity">
    <text evidence="2">Belongs to the EamA transporter family.</text>
</comment>
<dbReference type="InterPro" id="IPR050638">
    <property type="entry name" value="AA-Vitamin_Transporters"/>
</dbReference>
<keyword evidence="5 7" id="KW-0472">Membrane</keyword>
<reference evidence="9" key="1">
    <citation type="submission" date="2023-07" db="EMBL/GenBank/DDBJ databases">
        <title>Genomic Encyclopedia of Type Strains, Phase IV (KMG-IV): sequencing the most valuable type-strain genomes for metagenomic binning, comparative biology and taxonomic classification.</title>
        <authorList>
            <person name="Goeker M."/>
        </authorList>
    </citation>
    <scope>NUCLEOTIDE SEQUENCE</scope>
    <source>
        <strain evidence="9">DSM 24202</strain>
    </source>
</reference>
<evidence type="ECO:0000256" key="5">
    <source>
        <dbReference type="ARBA" id="ARBA00023136"/>
    </source>
</evidence>
<proteinExistence type="inferred from homology"/>
<feature type="transmembrane region" description="Helical" evidence="7">
    <location>
        <begin position="256"/>
        <end position="273"/>
    </location>
</feature>
<feature type="transmembrane region" description="Helical" evidence="7">
    <location>
        <begin position="44"/>
        <end position="64"/>
    </location>
</feature>
<keyword evidence="3 7" id="KW-0812">Transmembrane</keyword>
<feature type="domain" description="EamA" evidence="8">
    <location>
        <begin position="12"/>
        <end position="149"/>
    </location>
</feature>
<protein>
    <submittedName>
        <fullName evidence="9">Drug/metabolite transporter (DMT)-like permease</fullName>
    </submittedName>
</protein>
<evidence type="ECO:0000256" key="6">
    <source>
        <dbReference type="SAM" id="MobiDB-lite"/>
    </source>
</evidence>
<feature type="transmembrane region" description="Helical" evidence="7">
    <location>
        <begin position="159"/>
        <end position="179"/>
    </location>
</feature>